<sequence>MIKVAGLSKSFGSITAVRNVDLHVEKREIFGLVGPDGAGKTTLMRMICGLITPDRGEITLFGKSLAHIEKLKENLGYMPQRFSLYGDLTVMENIYFFGAMYNLDRKIITQRADEILELTSLIQFKDRLADKLSGGMKQKLALTCALVTRPDLLILDEPTYGVDPESRKEFWKILYRLNREGKTILVSTPYMDEAELCTKIAFIDRGRIVDTDSPAKMKEKFPYRILELRGALSDPSIIKDVPGVLDTYFYGDKFHLVIDNFHGCQERVVEGLGETGVSIESIKEIPPSMEDVFVSLAQKEEVV</sequence>
<evidence type="ECO:0000256" key="3">
    <source>
        <dbReference type="ARBA" id="ARBA00022840"/>
    </source>
</evidence>
<dbReference type="InterPro" id="IPR003439">
    <property type="entry name" value="ABC_transporter-like_ATP-bd"/>
</dbReference>
<name>A0A7G6E384_THEFR</name>
<dbReference type="GO" id="GO:0016887">
    <property type="term" value="F:ATP hydrolysis activity"/>
    <property type="evidence" value="ECO:0007669"/>
    <property type="project" value="InterPro"/>
</dbReference>
<dbReference type="RefSeq" id="WP_034422118.1">
    <property type="nucleotide sequence ID" value="NZ_CP045798.1"/>
</dbReference>
<dbReference type="PANTHER" id="PTHR43038">
    <property type="entry name" value="ATP-BINDING CASSETTE, SUB-FAMILY H, MEMBER 1"/>
    <property type="match status" value="1"/>
</dbReference>
<dbReference type="GO" id="GO:0005524">
    <property type="term" value="F:ATP binding"/>
    <property type="evidence" value="ECO:0007669"/>
    <property type="project" value="UniProtKB-KW"/>
</dbReference>
<proteinExistence type="predicted"/>
<dbReference type="SMART" id="SM00382">
    <property type="entry name" value="AAA"/>
    <property type="match status" value="1"/>
</dbReference>
<protein>
    <submittedName>
        <fullName evidence="5">ATP-binding cassette domain-containing protein</fullName>
    </submittedName>
</protein>
<evidence type="ECO:0000313" key="5">
    <source>
        <dbReference type="EMBL" id="QNB46538.1"/>
    </source>
</evidence>
<dbReference type="InterPro" id="IPR025302">
    <property type="entry name" value="DrrA1/2-like_C"/>
</dbReference>
<dbReference type="KEGG" id="tfr:BR63_09575"/>
<keyword evidence="6" id="KW-1185">Reference proteome</keyword>
<evidence type="ECO:0000313" key="6">
    <source>
        <dbReference type="Proteomes" id="UP000515847"/>
    </source>
</evidence>
<dbReference type="InterPro" id="IPR003593">
    <property type="entry name" value="AAA+_ATPase"/>
</dbReference>
<gene>
    <name evidence="5" type="ORF">BR63_09575</name>
</gene>
<organism evidence="5 6">
    <name type="scientific">Thermanaerosceptrum fracticalcis</name>
    <dbReference type="NCBI Taxonomy" id="1712410"/>
    <lineage>
        <taxon>Bacteria</taxon>
        <taxon>Bacillati</taxon>
        <taxon>Bacillota</taxon>
        <taxon>Clostridia</taxon>
        <taxon>Eubacteriales</taxon>
        <taxon>Peptococcaceae</taxon>
        <taxon>Thermanaerosceptrum</taxon>
    </lineage>
</organism>
<reference evidence="5 6" key="1">
    <citation type="journal article" date="2019" name="Front. Microbiol.">
        <title>Thermoanaerosceptrum fracticalcis gen. nov. sp. nov., a Novel Fumarate-Fermenting Microorganism From a Deep Fractured Carbonate Aquifer of the US Great Basin.</title>
        <authorList>
            <person name="Hamilton-Brehm S.D."/>
            <person name="Stewart L.E."/>
            <person name="Zavarin M."/>
            <person name="Caldwell M."/>
            <person name="Lawson P.A."/>
            <person name="Onstott T.C."/>
            <person name="Grzymski J."/>
            <person name="Neveux I."/>
            <person name="Lollar B.S."/>
            <person name="Russell C.E."/>
            <person name="Moser D.P."/>
        </authorList>
    </citation>
    <scope>NUCLEOTIDE SEQUENCE [LARGE SCALE GENOMIC DNA]</scope>
    <source>
        <strain evidence="5 6">DRI-13</strain>
    </source>
</reference>
<dbReference type="Gene3D" id="3.40.50.300">
    <property type="entry name" value="P-loop containing nucleotide triphosphate hydrolases"/>
    <property type="match status" value="1"/>
</dbReference>
<dbReference type="Proteomes" id="UP000515847">
    <property type="component" value="Chromosome"/>
</dbReference>
<dbReference type="CDD" id="cd03230">
    <property type="entry name" value="ABC_DR_subfamily_A"/>
    <property type="match status" value="1"/>
</dbReference>
<keyword evidence="1" id="KW-0813">Transport</keyword>
<evidence type="ECO:0000256" key="1">
    <source>
        <dbReference type="ARBA" id="ARBA00022448"/>
    </source>
</evidence>
<accession>A0A7G6E384</accession>
<dbReference type="Pfam" id="PF13732">
    <property type="entry name" value="DrrA1-3_C"/>
    <property type="match status" value="1"/>
</dbReference>
<dbReference type="PROSITE" id="PS50893">
    <property type="entry name" value="ABC_TRANSPORTER_2"/>
    <property type="match status" value="1"/>
</dbReference>
<evidence type="ECO:0000259" key="4">
    <source>
        <dbReference type="PROSITE" id="PS50893"/>
    </source>
</evidence>
<dbReference type="Pfam" id="PF00005">
    <property type="entry name" value="ABC_tran"/>
    <property type="match status" value="1"/>
</dbReference>
<keyword evidence="2" id="KW-0547">Nucleotide-binding</keyword>
<dbReference type="PANTHER" id="PTHR43038:SF3">
    <property type="entry name" value="ABC TRANSPORTER G FAMILY MEMBER 20 ISOFORM X1"/>
    <property type="match status" value="1"/>
</dbReference>
<dbReference type="EMBL" id="CP045798">
    <property type="protein sequence ID" value="QNB46538.1"/>
    <property type="molecule type" value="Genomic_DNA"/>
</dbReference>
<dbReference type="OrthoDB" id="9804819at2"/>
<dbReference type="InterPro" id="IPR027417">
    <property type="entry name" value="P-loop_NTPase"/>
</dbReference>
<keyword evidence="3 5" id="KW-0067">ATP-binding</keyword>
<dbReference type="SUPFAM" id="SSF52540">
    <property type="entry name" value="P-loop containing nucleoside triphosphate hydrolases"/>
    <property type="match status" value="1"/>
</dbReference>
<feature type="domain" description="ABC transporter" evidence="4">
    <location>
        <begin position="2"/>
        <end position="230"/>
    </location>
</feature>
<evidence type="ECO:0000256" key="2">
    <source>
        <dbReference type="ARBA" id="ARBA00022741"/>
    </source>
</evidence>
<dbReference type="AlphaFoldDB" id="A0A7G6E384"/>